<dbReference type="Proteomes" id="UP000636110">
    <property type="component" value="Unassembled WGS sequence"/>
</dbReference>
<organism evidence="2 3">
    <name type="scientific">Pedobacter gandavensis</name>
    <dbReference type="NCBI Taxonomy" id="2679963"/>
    <lineage>
        <taxon>Bacteria</taxon>
        <taxon>Pseudomonadati</taxon>
        <taxon>Bacteroidota</taxon>
        <taxon>Sphingobacteriia</taxon>
        <taxon>Sphingobacteriales</taxon>
        <taxon>Sphingobacteriaceae</taxon>
        <taxon>Pedobacter</taxon>
    </lineage>
</organism>
<evidence type="ECO:0000256" key="1">
    <source>
        <dbReference type="SAM" id="SignalP"/>
    </source>
</evidence>
<evidence type="ECO:0000313" key="2">
    <source>
        <dbReference type="EMBL" id="MBB2151618.1"/>
    </source>
</evidence>
<name>A0ABR6F4J1_9SPHI</name>
<feature type="chain" id="PRO_5047288157" description="DUF4230 domain-containing protein" evidence="1">
    <location>
        <begin position="22"/>
        <end position="176"/>
    </location>
</feature>
<protein>
    <recommendedName>
        <fullName evidence="4">DUF4230 domain-containing protein</fullName>
    </recommendedName>
</protein>
<keyword evidence="3" id="KW-1185">Reference proteome</keyword>
<dbReference type="EMBL" id="WNXC01000010">
    <property type="protein sequence ID" value="MBB2151618.1"/>
    <property type="molecule type" value="Genomic_DNA"/>
</dbReference>
<accession>A0ABR6F4J1</accession>
<evidence type="ECO:0008006" key="4">
    <source>
        <dbReference type="Google" id="ProtNLM"/>
    </source>
</evidence>
<reference evidence="2 3" key="1">
    <citation type="submission" date="2019-11" db="EMBL/GenBank/DDBJ databases">
        <title>Description of Pedobacter sp. LMG 31462T.</title>
        <authorList>
            <person name="Carlier A."/>
            <person name="Qi S."/>
            <person name="Vandamme P."/>
        </authorList>
    </citation>
    <scope>NUCLEOTIDE SEQUENCE [LARGE SCALE GENOMIC DNA]</scope>
    <source>
        <strain evidence="2 3">LMG 31462</strain>
    </source>
</reference>
<feature type="signal peptide" evidence="1">
    <location>
        <begin position="1"/>
        <end position="21"/>
    </location>
</feature>
<keyword evidence="1" id="KW-0732">Signal</keyword>
<comment type="caution">
    <text evidence="2">The sequence shown here is derived from an EMBL/GenBank/DDBJ whole genome shotgun (WGS) entry which is preliminary data.</text>
</comment>
<dbReference type="RefSeq" id="WP_182961581.1">
    <property type="nucleotide sequence ID" value="NZ_WNXC01000010.1"/>
</dbReference>
<gene>
    <name evidence="2" type="ORF">GM920_22145</name>
</gene>
<proteinExistence type="predicted"/>
<evidence type="ECO:0000313" key="3">
    <source>
        <dbReference type="Proteomes" id="UP000636110"/>
    </source>
</evidence>
<sequence>MKVFKILLLLIAGFIPLHSFAQEPIAQDPKKILMEKEIGKIIAKNNARHVIKDSIALYIYNIKLKVSKKGEKIKINRLLMSDPLLYKIIPDHKRLYNIDYKFLLTDRNQVTLIIPIIIANVAERSVSEYDRQKGVPLIPIKSTFRQIDKALTRIASDDKQWDENVVITMPYTIKIE</sequence>